<dbReference type="AlphaFoldDB" id="A0A077ATN0"/>
<dbReference type="Proteomes" id="UP000028926">
    <property type="component" value="Chromosome"/>
</dbReference>
<accession>A0A077ATN0</accession>
<dbReference type="eggNOG" id="ENOG5031BGS">
    <property type="taxonomic scope" value="Bacteria"/>
</dbReference>
<reference evidence="3 4" key="1">
    <citation type="submission" date="2014-07" db="EMBL/GenBank/DDBJ databases">
        <title>Comparative genomic insights into amoeba endosymbionts belonging to the families of Holosporaceae and Candidatus Midichloriaceae within Rickettsiales.</title>
        <authorList>
            <person name="Wang Z."/>
            <person name="Wu M."/>
        </authorList>
    </citation>
    <scope>NUCLEOTIDE SEQUENCE [LARGE SCALE GENOMIC DNA]</scope>
    <source>
        <strain evidence="3">PRA3</strain>
    </source>
</reference>
<dbReference type="HOGENOM" id="CLU_1821866_0_0_5"/>
<feature type="coiled-coil region" evidence="1">
    <location>
        <begin position="19"/>
        <end position="46"/>
    </location>
</feature>
<keyword evidence="1" id="KW-0175">Coiled coil</keyword>
<keyword evidence="4" id="KW-1185">Reference proteome</keyword>
<dbReference type="InterPro" id="IPR053716">
    <property type="entry name" value="Flag_assembly_chemotaxis_eff"/>
</dbReference>
<evidence type="ECO:0000313" key="3">
    <source>
        <dbReference type="EMBL" id="AIK96532.1"/>
    </source>
</evidence>
<dbReference type="RefSeq" id="WP_038465030.1">
    <property type="nucleotide sequence ID" value="NZ_CP008941.1"/>
</dbReference>
<feature type="region of interest" description="Disordered" evidence="2">
    <location>
        <begin position="115"/>
        <end position="141"/>
    </location>
</feature>
<organism evidence="3 4">
    <name type="scientific">Candidatus Odyssella acanthamoebae</name>
    <dbReference type="NCBI Taxonomy" id="91604"/>
    <lineage>
        <taxon>Bacteria</taxon>
        <taxon>Pseudomonadati</taxon>
        <taxon>Pseudomonadota</taxon>
        <taxon>Alphaproteobacteria</taxon>
        <taxon>Holosporales</taxon>
        <taxon>Candidatus Paracaedibacteraceae</taxon>
        <taxon>Candidatus Odyssella</taxon>
    </lineage>
</organism>
<evidence type="ECO:0008006" key="5">
    <source>
        <dbReference type="Google" id="ProtNLM"/>
    </source>
</evidence>
<dbReference type="KEGG" id="paca:ID47_06910"/>
<protein>
    <recommendedName>
        <fullName evidence="5">Flagellar FliJ protein</fullName>
    </recommendedName>
</protein>
<proteinExistence type="predicted"/>
<name>A0A077ATN0_9PROT</name>
<evidence type="ECO:0000256" key="2">
    <source>
        <dbReference type="SAM" id="MobiDB-lite"/>
    </source>
</evidence>
<evidence type="ECO:0000313" key="4">
    <source>
        <dbReference type="Proteomes" id="UP000028926"/>
    </source>
</evidence>
<evidence type="ECO:0000256" key="1">
    <source>
        <dbReference type="SAM" id="Coils"/>
    </source>
</evidence>
<dbReference type="Gene3D" id="1.10.287.1700">
    <property type="match status" value="1"/>
</dbReference>
<gene>
    <name evidence="3" type="ORF">ID47_06910</name>
</gene>
<dbReference type="EMBL" id="CP008941">
    <property type="protein sequence ID" value="AIK96532.1"/>
    <property type="molecule type" value="Genomic_DNA"/>
</dbReference>
<sequence length="141" mass="16935">MPKRIRSFEILGRLVDMDLDQLRLKLSELQNRRDSLDEKIAKLRENERLESAVAAQYPVESFTMPAFGAYMRLSLDRLQHEIKELDLQISDCLEDVRYHFQESKKMELVKNKEIMQESKKQKQQEQLFYDQIAESRHHRPK</sequence>
<dbReference type="STRING" id="91604.ID47_06910"/>
<dbReference type="OrthoDB" id="9847529at2"/>